<dbReference type="Proteomes" id="UP000613030">
    <property type="component" value="Unassembled WGS sequence"/>
</dbReference>
<dbReference type="NCBIfam" id="TIGR04057">
    <property type="entry name" value="SusC_RagA_signa"/>
    <property type="match status" value="1"/>
</dbReference>
<name>A0ABS1KUA6_9BACT</name>
<dbReference type="EMBL" id="JAERRB010000005">
    <property type="protein sequence ID" value="MBL0743041.1"/>
    <property type="molecule type" value="Genomic_DNA"/>
</dbReference>
<protein>
    <submittedName>
        <fullName evidence="9">TonB-dependent receptor</fullName>
    </submittedName>
</protein>
<dbReference type="InterPro" id="IPR036942">
    <property type="entry name" value="Beta-barrel_TonB_sf"/>
</dbReference>
<dbReference type="RefSeq" id="WP_202011901.1">
    <property type="nucleotide sequence ID" value="NZ_JAERRB010000005.1"/>
</dbReference>
<evidence type="ECO:0000256" key="2">
    <source>
        <dbReference type="ARBA" id="ARBA00022448"/>
    </source>
</evidence>
<keyword evidence="2 7" id="KW-0813">Transport</keyword>
<evidence type="ECO:0000259" key="8">
    <source>
        <dbReference type="Pfam" id="PF07715"/>
    </source>
</evidence>
<dbReference type="Gene3D" id="3.55.50.30">
    <property type="match status" value="1"/>
</dbReference>
<keyword evidence="4 7" id="KW-0812">Transmembrane</keyword>
<keyword evidence="3 7" id="KW-1134">Transmembrane beta strand</keyword>
<evidence type="ECO:0000313" key="10">
    <source>
        <dbReference type="Proteomes" id="UP000613030"/>
    </source>
</evidence>
<feature type="domain" description="TonB-dependent receptor plug" evidence="8">
    <location>
        <begin position="218"/>
        <end position="329"/>
    </location>
</feature>
<evidence type="ECO:0000313" key="9">
    <source>
        <dbReference type="EMBL" id="MBL0743041.1"/>
    </source>
</evidence>
<evidence type="ECO:0000256" key="7">
    <source>
        <dbReference type="PROSITE-ProRule" id="PRU01360"/>
    </source>
</evidence>
<keyword evidence="6 7" id="KW-0998">Cell outer membrane</keyword>
<accession>A0ABS1KUA6</accession>
<dbReference type="Pfam" id="PF13715">
    <property type="entry name" value="CarbopepD_reg_2"/>
    <property type="match status" value="1"/>
</dbReference>
<keyword evidence="5 7" id="KW-0472">Membrane</keyword>
<dbReference type="InterPro" id="IPR023996">
    <property type="entry name" value="TonB-dep_OMP_SusC/RagA"/>
</dbReference>
<keyword evidence="9" id="KW-0675">Receptor</keyword>
<dbReference type="InterPro" id="IPR039426">
    <property type="entry name" value="TonB-dep_rcpt-like"/>
</dbReference>
<dbReference type="SUPFAM" id="SSF56935">
    <property type="entry name" value="Porins"/>
    <property type="match status" value="1"/>
</dbReference>
<proteinExistence type="inferred from homology"/>
<evidence type="ECO:0000256" key="4">
    <source>
        <dbReference type="ARBA" id="ARBA00022692"/>
    </source>
</evidence>
<dbReference type="InterPro" id="IPR037066">
    <property type="entry name" value="Plug_dom_sf"/>
</dbReference>
<comment type="subcellular location">
    <subcellularLocation>
        <location evidence="1 7">Cell outer membrane</location>
        <topology evidence="1 7">Multi-pass membrane protein</topology>
    </subcellularLocation>
</comment>
<evidence type="ECO:0000256" key="3">
    <source>
        <dbReference type="ARBA" id="ARBA00022452"/>
    </source>
</evidence>
<dbReference type="SUPFAM" id="SSF49464">
    <property type="entry name" value="Carboxypeptidase regulatory domain-like"/>
    <property type="match status" value="1"/>
</dbReference>
<comment type="caution">
    <text evidence="9">The sequence shown here is derived from an EMBL/GenBank/DDBJ whole genome shotgun (WGS) entry which is preliminary data.</text>
</comment>
<gene>
    <name evidence="9" type="ORF">JI741_17560</name>
</gene>
<dbReference type="Gene3D" id="2.40.170.20">
    <property type="entry name" value="TonB-dependent receptor, beta-barrel domain"/>
    <property type="match status" value="1"/>
</dbReference>
<dbReference type="Pfam" id="PF07715">
    <property type="entry name" value="Plug"/>
    <property type="match status" value="1"/>
</dbReference>
<dbReference type="Gene3D" id="2.170.130.10">
    <property type="entry name" value="TonB-dependent receptor, plug domain"/>
    <property type="match status" value="1"/>
</dbReference>
<dbReference type="InterPro" id="IPR012910">
    <property type="entry name" value="Plug_dom"/>
</dbReference>
<evidence type="ECO:0000256" key="6">
    <source>
        <dbReference type="ARBA" id="ARBA00023237"/>
    </source>
</evidence>
<organism evidence="9 10">
    <name type="scientific">Chryseolinea lacunae</name>
    <dbReference type="NCBI Taxonomy" id="2801331"/>
    <lineage>
        <taxon>Bacteria</taxon>
        <taxon>Pseudomonadati</taxon>
        <taxon>Bacteroidota</taxon>
        <taxon>Cytophagia</taxon>
        <taxon>Cytophagales</taxon>
        <taxon>Fulvivirgaceae</taxon>
        <taxon>Chryseolinea</taxon>
    </lineage>
</organism>
<evidence type="ECO:0000256" key="1">
    <source>
        <dbReference type="ARBA" id="ARBA00004571"/>
    </source>
</evidence>
<dbReference type="Gene3D" id="2.60.40.1120">
    <property type="entry name" value="Carboxypeptidase-like, regulatory domain"/>
    <property type="match status" value="1"/>
</dbReference>
<dbReference type="InterPro" id="IPR023997">
    <property type="entry name" value="TonB-dep_OMP_SusC/RagA_CS"/>
</dbReference>
<evidence type="ECO:0000256" key="5">
    <source>
        <dbReference type="ARBA" id="ARBA00023136"/>
    </source>
</evidence>
<reference evidence="9 10" key="1">
    <citation type="submission" date="2021-01" db="EMBL/GenBank/DDBJ databases">
        <title>Chryseolinea sp. Jin1 Genome sequencing and assembly.</title>
        <authorList>
            <person name="Kim I."/>
        </authorList>
    </citation>
    <scope>NUCLEOTIDE SEQUENCE [LARGE SCALE GENOMIC DNA]</scope>
    <source>
        <strain evidence="9 10">Jin1</strain>
    </source>
</reference>
<dbReference type="NCBIfam" id="TIGR04056">
    <property type="entry name" value="OMP_RagA_SusC"/>
    <property type="match status" value="1"/>
</dbReference>
<sequence>MRVTLIHGLLLTGCLSFAYAGSVIGQGVLEKKISVKIENTTLRKALNQIGEAANVTFLFQSHLIAATEKVTIQASQEKLGDVLNTILISKNIKYDVDGDHIILTKKATASNRTLPDAEPDLYAATYSLQIQGAIADETGLALPGVNVIEKGTTNGTTSDNEGKYSINVKDEDAVLVFSFIGYSPKEIRVGSQLQINVALEPDSQTLNEVVVVGYGDVKQRDLTGAVSSVKSKEIVATGVSNVGLALQGRAAGVNVTSNSGVPGGGVTVRIRGTGSINSGNDPLYVVDGIQLGAGPNAITFLNPSDIERIEVLKDASAAAIYGAQGANGVVMITTKRGKTGAPRVTFDSFVGVKMLRESIQPAGSAEFGTTYLLSKKAAGATVNDIVDYYKPYYPLLDGVDLTKDYSAVQDNIYNQLQKANPNSTKWADKLYQKGVVQNYNVSISGGNDSFKYLTSVSYYNESGIVRATDFDRLSFRYNTDYKVSDKIKVGVNLNLVNSTRKGINPLYDATTTGGLNFSSDNSLLSQAFQIDPLTTVTRTPQDTELAGGNPGNPYDLYSPSLFTGTPNPVAGLARTNLKYSQFQLFGNGFIEYSILKDLVFKTNIGINMTRGLEKNSLPNYFISGQDRRQVNSTSRSNDASNTWNWINQLTYSKNFGKHAVSLVGAIDALHNQAETVLASAQGLPSNNANVQFLNLATSGPAVGEQYYESKLLSYVGRLNYNYADKYLLTASIRRDGSSKFTRDYRWGTFSSFSAAYRISEESFFRDVSVISDLKIRAGWGQLGNSAVPAYITQSLYNSSRHITYPFSASGPFPGGDPSGYPYQTLWQGILPGTIGTPDLTWETQEQTNFGIDLALFQDRFKLTADYYIRTSKDNLLRVTTPLNAGYGDLQPWSNLGKIENRGVEFYASYTNKVGGLTYSLSGNLGVNKNKVISLGEEDNKILGYSYRFSGIPTVTEAGRSIGEFIGFKTDGIFQTQEEVDAHKSSDGVLMQPNARPGDFRFKDVNADGVLNDDDRVVIGSALPKFSYGYSLNLEYKGIELSMFFQGQYGNKILMYEKFFSYRGQGTNNIVEGLVASSWHGPGTSNAQPRISANDPNDNFRMSDYYLENGSYMRLKSLQLGYNFPSAVTSSIKMSNLKVYVSGENLLTFTSYPGIEPELGVKGFQQTGVSSYEYAQPKTYRAGIVANF</sequence>
<comment type="similarity">
    <text evidence="7">Belongs to the TonB-dependent receptor family.</text>
</comment>
<dbReference type="InterPro" id="IPR008969">
    <property type="entry name" value="CarboxyPept-like_regulatory"/>
</dbReference>
<keyword evidence="10" id="KW-1185">Reference proteome</keyword>
<dbReference type="PROSITE" id="PS52016">
    <property type="entry name" value="TONB_DEPENDENT_REC_3"/>
    <property type="match status" value="1"/>
</dbReference>